<feature type="compositionally biased region" description="Low complexity" evidence="1">
    <location>
        <begin position="181"/>
        <end position="218"/>
    </location>
</feature>
<dbReference type="EMBL" id="ML213590">
    <property type="protein sequence ID" value="TFK44316.1"/>
    <property type="molecule type" value="Genomic_DNA"/>
</dbReference>
<evidence type="ECO:0000313" key="3">
    <source>
        <dbReference type="Proteomes" id="UP000308652"/>
    </source>
</evidence>
<feature type="compositionally biased region" description="Polar residues" evidence="1">
    <location>
        <begin position="162"/>
        <end position="171"/>
    </location>
</feature>
<organism evidence="2 3">
    <name type="scientific">Crucibulum laeve</name>
    <dbReference type="NCBI Taxonomy" id="68775"/>
    <lineage>
        <taxon>Eukaryota</taxon>
        <taxon>Fungi</taxon>
        <taxon>Dikarya</taxon>
        <taxon>Basidiomycota</taxon>
        <taxon>Agaricomycotina</taxon>
        <taxon>Agaricomycetes</taxon>
        <taxon>Agaricomycetidae</taxon>
        <taxon>Agaricales</taxon>
        <taxon>Agaricineae</taxon>
        <taxon>Nidulariaceae</taxon>
        <taxon>Crucibulum</taxon>
    </lineage>
</organism>
<sequence>MVANLKLGQVLSTNEDVLEMSVGSLMEKSGLINLDLKARDKIVIQPRCKKFATKLKEQSARRTLSCFLSLDQDHIDEDAATTPLTNTNPSISTSSSSSPSTSRFFSSSSTLSSSNSKQITSDTFVFSRKRGKSTKKPHIRIVSGRIVKSSAKGRRSWKGLEQSPSVSQQVLKRSVHPQVIPPDSSYSFESSSSSLSMDSSASPTSPATSSSSVSSPVETPLPAPPYAEVYKNCPCTKGGRPECQRCCLLKLADRFCTLVETRCQKMGIASS</sequence>
<name>A0A5C3MIX7_9AGAR</name>
<dbReference type="Proteomes" id="UP000308652">
    <property type="component" value="Unassembled WGS sequence"/>
</dbReference>
<reference evidence="2 3" key="1">
    <citation type="journal article" date="2019" name="Nat. Ecol. Evol.">
        <title>Megaphylogeny resolves global patterns of mushroom evolution.</title>
        <authorList>
            <person name="Varga T."/>
            <person name="Krizsan K."/>
            <person name="Foldi C."/>
            <person name="Dima B."/>
            <person name="Sanchez-Garcia M."/>
            <person name="Sanchez-Ramirez S."/>
            <person name="Szollosi G.J."/>
            <person name="Szarkandi J.G."/>
            <person name="Papp V."/>
            <person name="Albert L."/>
            <person name="Andreopoulos W."/>
            <person name="Angelini C."/>
            <person name="Antonin V."/>
            <person name="Barry K.W."/>
            <person name="Bougher N.L."/>
            <person name="Buchanan P."/>
            <person name="Buyck B."/>
            <person name="Bense V."/>
            <person name="Catcheside P."/>
            <person name="Chovatia M."/>
            <person name="Cooper J."/>
            <person name="Damon W."/>
            <person name="Desjardin D."/>
            <person name="Finy P."/>
            <person name="Geml J."/>
            <person name="Haridas S."/>
            <person name="Hughes K."/>
            <person name="Justo A."/>
            <person name="Karasinski D."/>
            <person name="Kautmanova I."/>
            <person name="Kiss B."/>
            <person name="Kocsube S."/>
            <person name="Kotiranta H."/>
            <person name="LaButti K.M."/>
            <person name="Lechner B.E."/>
            <person name="Liimatainen K."/>
            <person name="Lipzen A."/>
            <person name="Lukacs Z."/>
            <person name="Mihaltcheva S."/>
            <person name="Morgado L.N."/>
            <person name="Niskanen T."/>
            <person name="Noordeloos M.E."/>
            <person name="Ohm R.A."/>
            <person name="Ortiz-Santana B."/>
            <person name="Ovrebo C."/>
            <person name="Racz N."/>
            <person name="Riley R."/>
            <person name="Savchenko A."/>
            <person name="Shiryaev A."/>
            <person name="Soop K."/>
            <person name="Spirin V."/>
            <person name="Szebenyi C."/>
            <person name="Tomsovsky M."/>
            <person name="Tulloss R.E."/>
            <person name="Uehling J."/>
            <person name="Grigoriev I.V."/>
            <person name="Vagvolgyi C."/>
            <person name="Papp T."/>
            <person name="Martin F.M."/>
            <person name="Miettinen O."/>
            <person name="Hibbett D.S."/>
            <person name="Nagy L.G."/>
        </authorList>
    </citation>
    <scope>NUCLEOTIDE SEQUENCE [LARGE SCALE GENOMIC DNA]</scope>
    <source>
        <strain evidence="2 3">CBS 166.37</strain>
    </source>
</reference>
<protein>
    <submittedName>
        <fullName evidence="2">Uncharacterized protein</fullName>
    </submittedName>
</protein>
<dbReference type="AlphaFoldDB" id="A0A5C3MIX7"/>
<feature type="region of interest" description="Disordered" evidence="1">
    <location>
        <begin position="79"/>
        <end position="115"/>
    </location>
</feature>
<feature type="region of interest" description="Disordered" evidence="1">
    <location>
        <begin position="150"/>
        <end position="219"/>
    </location>
</feature>
<accession>A0A5C3MIX7</accession>
<dbReference type="OrthoDB" id="3061550at2759"/>
<evidence type="ECO:0000313" key="2">
    <source>
        <dbReference type="EMBL" id="TFK44316.1"/>
    </source>
</evidence>
<feature type="compositionally biased region" description="Low complexity" evidence="1">
    <location>
        <begin position="81"/>
        <end position="115"/>
    </location>
</feature>
<gene>
    <name evidence="2" type="ORF">BDQ12DRAFT_10156</name>
</gene>
<proteinExistence type="predicted"/>
<keyword evidence="3" id="KW-1185">Reference proteome</keyword>
<evidence type="ECO:0000256" key="1">
    <source>
        <dbReference type="SAM" id="MobiDB-lite"/>
    </source>
</evidence>